<reference evidence="2" key="1">
    <citation type="submission" date="2016-10" db="EMBL/GenBank/DDBJ databases">
        <authorList>
            <person name="de Groot N.N."/>
        </authorList>
    </citation>
    <scope>NUCLEOTIDE SEQUENCE [LARGE SCALE GENOMIC DNA]</scope>
    <source>
        <strain evidence="2">10nlg</strain>
    </source>
</reference>
<dbReference type="Proteomes" id="UP000199318">
    <property type="component" value="Unassembled WGS sequence"/>
</dbReference>
<organism evidence="1 2">
    <name type="scientific">Salisediminibacterium halotolerans</name>
    <dbReference type="NCBI Taxonomy" id="517425"/>
    <lineage>
        <taxon>Bacteria</taxon>
        <taxon>Bacillati</taxon>
        <taxon>Bacillota</taxon>
        <taxon>Bacilli</taxon>
        <taxon>Bacillales</taxon>
        <taxon>Bacillaceae</taxon>
        <taxon>Salisediminibacterium</taxon>
    </lineage>
</organism>
<protein>
    <submittedName>
        <fullName evidence="1">Uncharacterized protein</fullName>
    </submittedName>
</protein>
<proteinExistence type="predicted"/>
<dbReference type="EMBL" id="FOGV01000004">
    <property type="protein sequence ID" value="SER67727.1"/>
    <property type="molecule type" value="Genomic_DNA"/>
</dbReference>
<comment type="caution">
    <text evidence="1">The sequence shown here is derived from an EMBL/GenBank/DDBJ whole genome shotgun (WGS) entry which is preliminary data.</text>
</comment>
<dbReference type="AlphaFoldDB" id="A0A1H9R544"/>
<sequence>MKRFFILAILVVVLSFMTAYSLIEFRAVEGDSDTPAHMPVSKFQSAETFDQDDLTADEAKTIGRSLTADYLQAAFPADGKSSAEKEHLFADPLYRERSIEDFRSGNPALQNIRLDFLKEQTSSFSHDSFTYRSEFSLIASPQEAEGRIENSFILIADLIREDGRFLFDYINVEELPEDD</sequence>
<evidence type="ECO:0000313" key="2">
    <source>
        <dbReference type="Proteomes" id="UP000199318"/>
    </source>
</evidence>
<dbReference type="RefSeq" id="WP_093072058.1">
    <property type="nucleotide sequence ID" value="NZ_FOGV01000004.1"/>
</dbReference>
<dbReference type="STRING" id="1464123.SAMN05444126_10429"/>
<gene>
    <name evidence="1" type="ORF">SAMN05444126_10429</name>
</gene>
<name>A0A1H9R544_9BACI</name>
<evidence type="ECO:0000313" key="1">
    <source>
        <dbReference type="EMBL" id="SER67727.1"/>
    </source>
</evidence>
<accession>A0A1H9R544</accession>
<keyword evidence="2" id="KW-1185">Reference proteome</keyword>